<dbReference type="EMBL" id="ML987204">
    <property type="protein sequence ID" value="KAF2243974.1"/>
    <property type="molecule type" value="Genomic_DNA"/>
</dbReference>
<dbReference type="GO" id="GO:0008270">
    <property type="term" value="F:zinc ion binding"/>
    <property type="evidence" value="ECO:0007669"/>
    <property type="project" value="UniProtKB-KW"/>
</dbReference>
<dbReference type="PROSITE" id="PS50103">
    <property type="entry name" value="ZF_C3H1"/>
    <property type="match status" value="1"/>
</dbReference>
<evidence type="ECO:0000259" key="3">
    <source>
        <dbReference type="PROSITE" id="PS50103"/>
    </source>
</evidence>
<name>A0A6A6I0F0_9PLEO</name>
<dbReference type="InterPro" id="IPR000571">
    <property type="entry name" value="Znf_CCCH"/>
</dbReference>
<evidence type="ECO:0000256" key="2">
    <source>
        <dbReference type="SAM" id="MobiDB-lite"/>
    </source>
</evidence>
<protein>
    <recommendedName>
        <fullName evidence="3">C3H1-type domain-containing protein</fullName>
    </recommendedName>
</protein>
<feature type="zinc finger region" description="C3H1-type" evidence="1">
    <location>
        <begin position="179"/>
        <end position="208"/>
    </location>
</feature>
<gene>
    <name evidence="4" type="ORF">BU26DRAFT_112050</name>
</gene>
<keyword evidence="1" id="KW-0863">Zinc-finger</keyword>
<feature type="compositionally biased region" description="Basic and acidic residues" evidence="2">
    <location>
        <begin position="246"/>
        <end position="264"/>
    </location>
</feature>
<feature type="compositionally biased region" description="Low complexity" evidence="2">
    <location>
        <begin position="337"/>
        <end position="360"/>
    </location>
</feature>
<feature type="region of interest" description="Disordered" evidence="2">
    <location>
        <begin position="92"/>
        <end position="148"/>
    </location>
</feature>
<reference evidence="4" key="1">
    <citation type="journal article" date="2020" name="Stud. Mycol.">
        <title>101 Dothideomycetes genomes: a test case for predicting lifestyles and emergence of pathogens.</title>
        <authorList>
            <person name="Haridas S."/>
            <person name="Albert R."/>
            <person name="Binder M."/>
            <person name="Bloem J."/>
            <person name="Labutti K."/>
            <person name="Salamov A."/>
            <person name="Andreopoulos B."/>
            <person name="Baker S."/>
            <person name="Barry K."/>
            <person name="Bills G."/>
            <person name="Bluhm B."/>
            <person name="Cannon C."/>
            <person name="Castanera R."/>
            <person name="Culley D."/>
            <person name="Daum C."/>
            <person name="Ezra D."/>
            <person name="Gonzalez J."/>
            <person name="Henrissat B."/>
            <person name="Kuo A."/>
            <person name="Liang C."/>
            <person name="Lipzen A."/>
            <person name="Lutzoni F."/>
            <person name="Magnuson J."/>
            <person name="Mondo S."/>
            <person name="Nolan M."/>
            <person name="Ohm R."/>
            <person name="Pangilinan J."/>
            <person name="Park H.-J."/>
            <person name="Ramirez L."/>
            <person name="Alfaro M."/>
            <person name="Sun H."/>
            <person name="Tritt A."/>
            <person name="Yoshinaga Y."/>
            <person name="Zwiers L.-H."/>
            <person name="Turgeon B."/>
            <person name="Goodwin S."/>
            <person name="Spatafora J."/>
            <person name="Crous P."/>
            <person name="Grigoriev I."/>
        </authorList>
    </citation>
    <scope>NUCLEOTIDE SEQUENCE</scope>
    <source>
        <strain evidence="4">CBS 122368</strain>
    </source>
</reference>
<dbReference type="OrthoDB" id="5355510at2759"/>
<feature type="compositionally biased region" description="Basic and acidic residues" evidence="2">
    <location>
        <begin position="437"/>
        <end position="450"/>
    </location>
</feature>
<evidence type="ECO:0000313" key="4">
    <source>
        <dbReference type="EMBL" id="KAF2243974.1"/>
    </source>
</evidence>
<keyword evidence="1" id="KW-0479">Metal-binding</keyword>
<feature type="domain" description="C3H1-type" evidence="3">
    <location>
        <begin position="179"/>
        <end position="208"/>
    </location>
</feature>
<accession>A0A6A6I0F0</accession>
<sequence length="506" mass="55382">MAIHTSSESPLNEGLRYYILREPGHSMVPLVPVDQLPFQLQGVPRQLSHREMSKGRWKFIDETTEPPLLLPTLAPDQANLAQTSAFPPRFFAPDHHVKSEAPSIPAQSPKGNRYRHATPSAAGPPTPAPEGASEMGRSTPSAGPAQSMSVTDTIASVYKQDAQRHAYRAPPPSGIEPDPSKKIYCTHWIWTGECAYTVQGCKYKHEMPPVEKLRELGCKNGVPRWYKEKMAIQSRGPTWMQLRMNQSKDERGRAEAPARREFPDPSKLSSYKQESRESRRRSLNGEVQHARGIFSEQGRDERAETSKSQPLSPIPDLLIDIDDAPAPPCSPQLSQCSTRTTASSTAPASASSASSVSQPASPRPAPAAPSNTQDRKTQSYLRRHSQISWSSDDDDDDNDAVKSAQQLSQRKNGSKKGSKQPPAKATPGKTTGLAKSKHADPGKEPDDAPAKNKATMSPETPSLQTQITALRRRSRALELQGRMAAPDDLLDATPCHAMPVEQRAAL</sequence>
<dbReference type="GeneID" id="54572740"/>
<evidence type="ECO:0000313" key="5">
    <source>
        <dbReference type="Proteomes" id="UP000800094"/>
    </source>
</evidence>
<dbReference type="AlphaFoldDB" id="A0A6A6I0F0"/>
<keyword evidence="5" id="KW-1185">Reference proteome</keyword>
<dbReference type="RefSeq" id="XP_033678978.1">
    <property type="nucleotide sequence ID" value="XM_033819410.1"/>
</dbReference>
<dbReference type="Proteomes" id="UP000800094">
    <property type="component" value="Unassembled WGS sequence"/>
</dbReference>
<feature type="region of interest" description="Disordered" evidence="2">
    <location>
        <begin position="246"/>
        <end position="466"/>
    </location>
</feature>
<evidence type="ECO:0000256" key="1">
    <source>
        <dbReference type="PROSITE-ProRule" id="PRU00723"/>
    </source>
</evidence>
<feature type="region of interest" description="Disordered" evidence="2">
    <location>
        <begin position="471"/>
        <end position="490"/>
    </location>
</feature>
<keyword evidence="1" id="KW-0862">Zinc</keyword>
<feature type="compositionally biased region" description="Polar residues" evidence="2">
    <location>
        <begin position="454"/>
        <end position="466"/>
    </location>
</feature>
<proteinExistence type="predicted"/>
<organism evidence="4 5">
    <name type="scientific">Trematosphaeria pertusa</name>
    <dbReference type="NCBI Taxonomy" id="390896"/>
    <lineage>
        <taxon>Eukaryota</taxon>
        <taxon>Fungi</taxon>
        <taxon>Dikarya</taxon>
        <taxon>Ascomycota</taxon>
        <taxon>Pezizomycotina</taxon>
        <taxon>Dothideomycetes</taxon>
        <taxon>Pleosporomycetidae</taxon>
        <taxon>Pleosporales</taxon>
        <taxon>Massarineae</taxon>
        <taxon>Trematosphaeriaceae</taxon>
        <taxon>Trematosphaeria</taxon>
    </lineage>
</organism>
<feature type="compositionally biased region" description="Polar residues" evidence="2">
    <location>
        <begin position="136"/>
        <end position="148"/>
    </location>
</feature>